<evidence type="ECO:0000259" key="1">
    <source>
        <dbReference type="PROSITE" id="PS50925"/>
    </source>
</evidence>
<sequence length="134" mass="14880">MTEQRPLYEVLYCSTLTQDLPPNTVGSIATRARGRNVERGITGLLVFDGQRFCQHLEGPREAVDALMQQIEKDPRHTDIRVVYQAPLAVRRYTGFGMGLAESEGPDLMAGVHVLEGETALRHFLALLPSFDING</sequence>
<dbReference type="GO" id="GO:0009882">
    <property type="term" value="F:blue light photoreceptor activity"/>
    <property type="evidence" value="ECO:0007669"/>
    <property type="project" value="InterPro"/>
</dbReference>
<proteinExistence type="predicted"/>
<gene>
    <name evidence="2" type="primary">bluF_1</name>
    <name evidence="2" type="ORF">VVAX_01568</name>
</gene>
<name>A0A679ITB4_VARPD</name>
<dbReference type="SMART" id="SM01034">
    <property type="entry name" value="BLUF"/>
    <property type="match status" value="1"/>
</dbReference>
<dbReference type="RefSeq" id="WP_339089255.1">
    <property type="nucleotide sequence ID" value="NZ_LR743507.1"/>
</dbReference>
<dbReference type="PROSITE" id="PS50925">
    <property type="entry name" value="BLUF"/>
    <property type="match status" value="1"/>
</dbReference>
<dbReference type="InterPro" id="IPR036046">
    <property type="entry name" value="Acylphosphatase-like_dom_sf"/>
</dbReference>
<protein>
    <submittedName>
        <fullName evidence="2">Blue light- and temperature-regulated antirepressor BluF</fullName>
    </submittedName>
</protein>
<organism evidence="2">
    <name type="scientific">Variovorax paradoxus</name>
    <dbReference type="NCBI Taxonomy" id="34073"/>
    <lineage>
        <taxon>Bacteria</taxon>
        <taxon>Pseudomonadati</taxon>
        <taxon>Pseudomonadota</taxon>
        <taxon>Betaproteobacteria</taxon>
        <taxon>Burkholderiales</taxon>
        <taxon>Comamonadaceae</taxon>
        <taxon>Variovorax</taxon>
    </lineage>
</organism>
<accession>A0A679ITB4</accession>
<evidence type="ECO:0000313" key="2">
    <source>
        <dbReference type="EMBL" id="CAA2102067.1"/>
    </source>
</evidence>
<dbReference type="InterPro" id="IPR007024">
    <property type="entry name" value="BLUF_domain"/>
</dbReference>
<dbReference type="AlphaFoldDB" id="A0A679ITB4"/>
<dbReference type="EMBL" id="LR743507">
    <property type="protein sequence ID" value="CAA2102067.1"/>
    <property type="molecule type" value="Genomic_DNA"/>
</dbReference>
<dbReference type="SUPFAM" id="SSF54975">
    <property type="entry name" value="Acylphosphatase/BLUF domain-like"/>
    <property type="match status" value="1"/>
</dbReference>
<dbReference type="Pfam" id="PF04940">
    <property type="entry name" value="BLUF"/>
    <property type="match status" value="1"/>
</dbReference>
<dbReference type="GO" id="GO:0071949">
    <property type="term" value="F:FAD binding"/>
    <property type="evidence" value="ECO:0007669"/>
    <property type="project" value="InterPro"/>
</dbReference>
<reference evidence="2" key="1">
    <citation type="submission" date="2019-12" db="EMBL/GenBank/DDBJ databases">
        <authorList>
            <person name="Cremers G."/>
        </authorList>
    </citation>
    <scope>NUCLEOTIDE SEQUENCE</scope>
    <source>
        <strain evidence="2">Vvax</strain>
    </source>
</reference>
<feature type="domain" description="BLUF" evidence="1">
    <location>
        <begin position="7"/>
        <end position="98"/>
    </location>
</feature>
<dbReference type="Gene3D" id="3.30.70.100">
    <property type="match status" value="1"/>
</dbReference>